<evidence type="ECO:0000259" key="13">
    <source>
        <dbReference type="PROSITE" id="PS51471"/>
    </source>
</evidence>
<dbReference type="EC" id="1.13.12.19" evidence="4"/>
<evidence type="ECO:0000313" key="16">
    <source>
        <dbReference type="EMBL" id="VFJ96839.1"/>
    </source>
</evidence>
<dbReference type="AlphaFoldDB" id="A0A450UE41"/>
<name>A0A450UE41_9GAMM</name>
<keyword evidence="11" id="KW-0408">Iron</keyword>
<dbReference type="GO" id="GO:0009693">
    <property type="term" value="P:ethylene biosynthetic process"/>
    <property type="evidence" value="ECO:0007669"/>
    <property type="project" value="UniProtKB-KW"/>
</dbReference>
<dbReference type="SUPFAM" id="SSF51197">
    <property type="entry name" value="Clavaminate synthase-like"/>
    <property type="match status" value="1"/>
</dbReference>
<keyword evidence="11" id="KW-0560">Oxidoreductase</keyword>
<evidence type="ECO:0000256" key="2">
    <source>
        <dbReference type="ARBA" id="ARBA00004767"/>
    </source>
</evidence>
<dbReference type="InterPro" id="IPR005123">
    <property type="entry name" value="Oxoglu/Fe-dep_dioxygenase_dom"/>
</dbReference>
<dbReference type="Pfam" id="PF14226">
    <property type="entry name" value="DIOX_N"/>
    <property type="match status" value="1"/>
</dbReference>
<gene>
    <name evidence="14" type="ORF">BECKH772A_GA0070896_100107</name>
    <name evidence="15" type="ORF">BECKH772B_GA0070898_100117</name>
    <name evidence="16" type="ORF">BECKH772C_GA0070978_100097</name>
</gene>
<dbReference type="EMBL" id="CAADFG010000010">
    <property type="protein sequence ID" value="VFJ88583.1"/>
    <property type="molecule type" value="Genomic_DNA"/>
</dbReference>
<dbReference type="PROSITE" id="PS51471">
    <property type="entry name" value="FE2OG_OXY"/>
    <property type="match status" value="1"/>
</dbReference>
<evidence type="ECO:0000256" key="7">
    <source>
        <dbReference type="ARBA" id="ARBA00031011"/>
    </source>
</evidence>
<feature type="region of interest" description="Disordered" evidence="12">
    <location>
        <begin position="1"/>
        <end position="20"/>
    </location>
</feature>
<feature type="domain" description="Fe2OG dioxygenase" evidence="13">
    <location>
        <begin position="167"/>
        <end position="287"/>
    </location>
</feature>
<dbReference type="Gene3D" id="2.60.120.330">
    <property type="entry name" value="B-lactam Antibiotic, Isopenicillin N Synthase, Chain"/>
    <property type="match status" value="1"/>
</dbReference>
<dbReference type="GO" id="GO:0046872">
    <property type="term" value="F:metal ion binding"/>
    <property type="evidence" value="ECO:0007669"/>
    <property type="project" value="UniProtKB-KW"/>
</dbReference>
<dbReference type="InterPro" id="IPR044861">
    <property type="entry name" value="IPNS-like_FE2OG_OXY"/>
</dbReference>
<dbReference type="EC" id="1.14.20.7" evidence="3"/>
<evidence type="ECO:0000256" key="4">
    <source>
        <dbReference type="ARBA" id="ARBA00012531"/>
    </source>
</evidence>
<dbReference type="GO" id="GO:0102276">
    <property type="term" value="F:2-oxoglutarate oxygenase/decarboxylase (ethylene-forming) activity"/>
    <property type="evidence" value="ECO:0007669"/>
    <property type="project" value="UniProtKB-EC"/>
</dbReference>
<accession>A0A450UE41</accession>
<dbReference type="PANTHER" id="PTHR47990">
    <property type="entry name" value="2-OXOGLUTARATE (2OG) AND FE(II)-DEPENDENT OXYGENASE SUPERFAMILY PROTEIN-RELATED"/>
    <property type="match status" value="1"/>
</dbReference>
<evidence type="ECO:0000256" key="9">
    <source>
        <dbReference type="ARBA" id="ARBA00047725"/>
    </source>
</evidence>
<evidence type="ECO:0000256" key="1">
    <source>
        <dbReference type="ARBA" id="ARBA00001954"/>
    </source>
</evidence>
<evidence type="ECO:0000256" key="8">
    <source>
        <dbReference type="ARBA" id="ARBA00031282"/>
    </source>
</evidence>
<dbReference type="InterPro" id="IPR026992">
    <property type="entry name" value="DIOX_N"/>
</dbReference>
<evidence type="ECO:0000256" key="12">
    <source>
        <dbReference type="SAM" id="MobiDB-lite"/>
    </source>
</evidence>
<evidence type="ECO:0000313" key="15">
    <source>
        <dbReference type="EMBL" id="VFJ90676.1"/>
    </source>
</evidence>
<comment type="catalytic activity">
    <reaction evidence="10">
        <text>L-arginine + 2-oxoglutarate + O2 = guanidine + L-glutamate 5-semialdehyde + succinate + CO2</text>
        <dbReference type="Rhea" id="RHEA:31535"/>
        <dbReference type="ChEBI" id="CHEBI:15379"/>
        <dbReference type="ChEBI" id="CHEBI:16526"/>
        <dbReference type="ChEBI" id="CHEBI:16810"/>
        <dbReference type="ChEBI" id="CHEBI:30031"/>
        <dbReference type="ChEBI" id="CHEBI:30087"/>
        <dbReference type="ChEBI" id="CHEBI:32682"/>
        <dbReference type="ChEBI" id="CHEBI:58066"/>
        <dbReference type="EC" id="1.14.20.7"/>
    </reaction>
</comment>
<comment type="pathway">
    <text evidence="2">Alkene biosynthesis; ethylene biosynthesis via 2-oxoglutarate.</text>
</comment>
<protein>
    <recommendedName>
        <fullName evidence="5">2-oxoglutarate-dependent ethylene/succinate-forming enzyme</fullName>
        <ecNumber evidence="4">1.13.12.19</ecNumber>
        <ecNumber evidence="3">1.14.20.7</ecNumber>
    </recommendedName>
    <alternativeName>
        <fullName evidence="7">2-oxoglutarate dioxygenase (ethylene-forming)</fullName>
    </alternativeName>
    <alternativeName>
        <fullName evidence="8">2-oxoglutarate/L-arginine monooxygenase/decarboxylase (succinate-forming)</fullName>
    </alternativeName>
</protein>
<proteinExistence type="inferred from homology"/>
<reference evidence="15" key="1">
    <citation type="submission" date="2019-02" db="EMBL/GenBank/DDBJ databases">
        <authorList>
            <person name="Gruber-Vodicka R. H."/>
            <person name="Seah K. B. B."/>
        </authorList>
    </citation>
    <scope>NUCLEOTIDE SEQUENCE</scope>
    <source>
        <strain evidence="16">BECK_SA2B12</strain>
        <strain evidence="14">BECK_SA2B15</strain>
        <strain evidence="15">BECK_SA2B20</strain>
    </source>
</reference>
<evidence type="ECO:0000256" key="6">
    <source>
        <dbReference type="ARBA" id="ARBA00022666"/>
    </source>
</evidence>
<evidence type="ECO:0000256" key="5">
    <source>
        <dbReference type="ARBA" id="ARBA00019045"/>
    </source>
</evidence>
<evidence type="ECO:0000313" key="14">
    <source>
        <dbReference type="EMBL" id="VFJ88583.1"/>
    </source>
</evidence>
<dbReference type="EMBL" id="CAADFJ010000009">
    <property type="protein sequence ID" value="VFJ96839.1"/>
    <property type="molecule type" value="Genomic_DNA"/>
</dbReference>
<comment type="cofactor">
    <cofactor evidence="1">
        <name>Fe(2+)</name>
        <dbReference type="ChEBI" id="CHEBI:29033"/>
    </cofactor>
</comment>
<comment type="similarity">
    <text evidence="11">Belongs to the iron/ascorbate-dependent oxidoreductase family.</text>
</comment>
<dbReference type="EMBL" id="CAADFI010000011">
    <property type="protein sequence ID" value="VFJ90676.1"/>
    <property type="molecule type" value="Genomic_DNA"/>
</dbReference>
<comment type="catalytic activity">
    <reaction evidence="9">
        <text>2-oxoglutarate + O2 + 2 H(+) = ethene + 3 CO2 + H2O</text>
        <dbReference type="Rhea" id="RHEA:31523"/>
        <dbReference type="ChEBI" id="CHEBI:15377"/>
        <dbReference type="ChEBI" id="CHEBI:15378"/>
        <dbReference type="ChEBI" id="CHEBI:15379"/>
        <dbReference type="ChEBI" id="CHEBI:16526"/>
        <dbReference type="ChEBI" id="CHEBI:16810"/>
        <dbReference type="ChEBI" id="CHEBI:18153"/>
        <dbReference type="EC" id="1.13.12.19"/>
    </reaction>
</comment>
<dbReference type="InterPro" id="IPR050231">
    <property type="entry name" value="Iron_ascorbate_oxido_reductase"/>
</dbReference>
<evidence type="ECO:0000256" key="10">
    <source>
        <dbReference type="ARBA" id="ARBA00049359"/>
    </source>
</evidence>
<evidence type="ECO:0000256" key="3">
    <source>
        <dbReference type="ARBA" id="ARBA00012293"/>
    </source>
</evidence>
<evidence type="ECO:0000256" key="11">
    <source>
        <dbReference type="RuleBase" id="RU003682"/>
    </source>
</evidence>
<keyword evidence="6" id="KW-0266">Ethylene biosynthesis</keyword>
<sequence length="346" mass="39231">MADLQNFHLPESISGTQSDRDLGREMIQAWRTDGAFRIAMSGIQSKKSEDAFAASRRFFRGSIEFKSQYLDDLTYSGYAASGEEITAGERDYPEVFTICRDIPVEDARVRAHWPCHGPVPWPDAEYRESLQTYLNELGSVGDRLLQLVALGLALKDMDALLALAKDGWHHLRALRYPVASQESNRGLGAHTDYGLIVITDEDDVGGLYIRPPVEGEKGSRNWLADESTAGMYENEEDWRFAKPVPNTFTVLPGDILQFITGNHILATIHKVTLSTRERFSMAYFHEPDFNARVYPLTHPSGEDPLFYGEHFTNMFMRCYPERTTTRRIVDENRLSVLTDLKNKVLG</sequence>
<dbReference type="InterPro" id="IPR027443">
    <property type="entry name" value="IPNS-like_sf"/>
</dbReference>
<keyword evidence="11" id="KW-0479">Metal-binding</keyword>
<dbReference type="Pfam" id="PF03171">
    <property type="entry name" value="2OG-FeII_Oxy"/>
    <property type="match status" value="1"/>
</dbReference>
<organism evidence="15">
    <name type="scientific">Candidatus Kentrum eta</name>
    <dbReference type="NCBI Taxonomy" id="2126337"/>
    <lineage>
        <taxon>Bacteria</taxon>
        <taxon>Pseudomonadati</taxon>
        <taxon>Pseudomonadota</taxon>
        <taxon>Gammaproteobacteria</taxon>
        <taxon>Candidatus Kentrum</taxon>
    </lineage>
</organism>